<dbReference type="PANTHER" id="PTHR11647">
    <property type="entry name" value="HYDRANTOINASE/DIHYDROPYRIMIDINASE FAMILY MEMBER"/>
    <property type="match status" value="1"/>
</dbReference>
<dbReference type="SUPFAM" id="SSF51338">
    <property type="entry name" value="Composite domain of metallo-dependent hydrolases"/>
    <property type="match status" value="1"/>
</dbReference>
<dbReference type="InterPro" id="IPR006680">
    <property type="entry name" value="Amidohydro-rel"/>
</dbReference>
<evidence type="ECO:0000259" key="3">
    <source>
        <dbReference type="Pfam" id="PF01979"/>
    </source>
</evidence>
<dbReference type="InterPro" id="IPR011059">
    <property type="entry name" value="Metal-dep_hydrolase_composite"/>
</dbReference>
<dbReference type="Gene3D" id="2.30.40.10">
    <property type="entry name" value="Urease, subunit C, domain 1"/>
    <property type="match status" value="1"/>
</dbReference>
<evidence type="ECO:0000313" key="5">
    <source>
        <dbReference type="Proteomes" id="UP000321685"/>
    </source>
</evidence>
<comment type="caution">
    <text evidence="4">The sequence shown here is derived from an EMBL/GenBank/DDBJ whole genome shotgun (WGS) entry which is preliminary data.</text>
</comment>
<evidence type="ECO:0000256" key="1">
    <source>
        <dbReference type="ARBA" id="ARBA00001947"/>
    </source>
</evidence>
<reference evidence="4 5" key="1">
    <citation type="submission" date="2019-07" db="EMBL/GenBank/DDBJ databases">
        <title>Whole genome shotgun sequence of Pseudonocardia sulfidoxydans NBRC 16205.</title>
        <authorList>
            <person name="Hosoyama A."/>
            <person name="Uohara A."/>
            <person name="Ohji S."/>
            <person name="Ichikawa N."/>
        </authorList>
    </citation>
    <scope>NUCLEOTIDE SEQUENCE [LARGE SCALE GENOMIC DNA]</scope>
    <source>
        <strain evidence="4 5">NBRC 16205</strain>
    </source>
</reference>
<dbReference type="PANTHER" id="PTHR11647:SF1">
    <property type="entry name" value="COLLAPSIN RESPONSE MEDIATOR PROTEIN"/>
    <property type="match status" value="1"/>
</dbReference>
<comment type="similarity">
    <text evidence="2">Belongs to the metallo-dependent hydrolases superfamily. Hydantoinase/dihydropyrimidinase family.</text>
</comment>
<dbReference type="Proteomes" id="UP000321685">
    <property type="component" value="Unassembled WGS sequence"/>
</dbReference>
<dbReference type="FunFam" id="3.20.20.140:FF:000174">
    <property type="entry name" value="Dihydropyrimidinase-related protein 2"/>
    <property type="match status" value="1"/>
</dbReference>
<dbReference type="InterPro" id="IPR032466">
    <property type="entry name" value="Metal_Hydrolase"/>
</dbReference>
<dbReference type="OrthoDB" id="9775759at2"/>
<evidence type="ECO:0000313" key="4">
    <source>
        <dbReference type="EMBL" id="GEL21056.1"/>
    </source>
</evidence>
<sequence length="468" mass="51607">MYDLIVTNGLVADDRTVQPLDIAVKDEKIVAVGTHGQFSETGAATVVDAAGKYVLPGGIDSHVHYDLQISEAMKAQSSEAGSRAGLWGGTTTYIDFSMSWGEEDLVESIQSKMEKTNSQNLYSDYALHAIMTGNWPQSNADRIREAISGGVTSFKFFTTFGGSEAIGGMMTDDGRIYSAMLETQQHGGIVMVHCEDDCIIDYNVRKLYSQGREHFSNIGEARPPLAEEAAVRRMLLLSQRTDSPLYIVHVSAKESIEAIGEFREKGTHAFGEVLHPNLVFDPELYQRPNGQRYMNYPPNKTIEHRDALWAACESGDLHTLASDDYTIPWDNKMMGDTVDNVTGGTNSVETRMSVFWSEGVRKRRLSVPRFVELTSANPARIFGLYGTKGVLRPGADADIVLMDDGFTHTYKQGENLHSDCDYSNWDGWDVNGMPVTTILRGNVMIDKGAFVGPQNIGRFVPASTPETV</sequence>
<name>A0A511D8E6_9PSEU</name>
<keyword evidence="5" id="KW-1185">Reference proteome</keyword>
<dbReference type="Gene3D" id="3.20.20.140">
    <property type="entry name" value="Metal-dependent hydrolases"/>
    <property type="match status" value="1"/>
</dbReference>
<dbReference type="InterPro" id="IPR050378">
    <property type="entry name" value="Metallo-dep_Hydrolases_sf"/>
</dbReference>
<comment type="cofactor">
    <cofactor evidence="1">
        <name>Zn(2+)</name>
        <dbReference type="ChEBI" id="CHEBI:29105"/>
    </cofactor>
</comment>
<feature type="domain" description="Amidohydrolase-related" evidence="3">
    <location>
        <begin position="53"/>
        <end position="443"/>
    </location>
</feature>
<accession>A0A511D8E6</accession>
<evidence type="ECO:0000256" key="2">
    <source>
        <dbReference type="ARBA" id="ARBA00008829"/>
    </source>
</evidence>
<dbReference type="EMBL" id="BJVJ01000001">
    <property type="protein sequence ID" value="GEL21056.1"/>
    <property type="molecule type" value="Genomic_DNA"/>
</dbReference>
<organism evidence="4 5">
    <name type="scientific">Pseudonocardia sulfidoxydans NBRC 16205</name>
    <dbReference type="NCBI Taxonomy" id="1223511"/>
    <lineage>
        <taxon>Bacteria</taxon>
        <taxon>Bacillati</taxon>
        <taxon>Actinomycetota</taxon>
        <taxon>Actinomycetes</taxon>
        <taxon>Pseudonocardiales</taxon>
        <taxon>Pseudonocardiaceae</taxon>
        <taxon>Pseudonocardia</taxon>
    </lineage>
</organism>
<dbReference type="SUPFAM" id="SSF51556">
    <property type="entry name" value="Metallo-dependent hydrolases"/>
    <property type="match status" value="1"/>
</dbReference>
<dbReference type="GO" id="GO:0016812">
    <property type="term" value="F:hydrolase activity, acting on carbon-nitrogen (but not peptide) bonds, in cyclic amides"/>
    <property type="evidence" value="ECO:0007669"/>
    <property type="project" value="TreeGrafter"/>
</dbReference>
<dbReference type="Pfam" id="PF01979">
    <property type="entry name" value="Amidohydro_1"/>
    <property type="match status" value="1"/>
</dbReference>
<gene>
    <name evidence="4" type="ORF">PSU4_00100</name>
</gene>
<dbReference type="GO" id="GO:0005829">
    <property type="term" value="C:cytosol"/>
    <property type="evidence" value="ECO:0007669"/>
    <property type="project" value="TreeGrafter"/>
</dbReference>
<protein>
    <submittedName>
        <fullName evidence="4">Dihydropyrimidinase</fullName>
    </submittedName>
</protein>
<dbReference type="AlphaFoldDB" id="A0A511D8E6"/>
<dbReference type="RefSeq" id="WP_147101216.1">
    <property type="nucleotide sequence ID" value="NZ_BJVJ01000001.1"/>
</dbReference>
<proteinExistence type="inferred from homology"/>